<feature type="region of interest" description="Disordered" evidence="1">
    <location>
        <begin position="196"/>
        <end position="239"/>
    </location>
</feature>
<protein>
    <submittedName>
        <fullName evidence="3">SHOCT domain-containing protein</fullName>
    </submittedName>
</protein>
<name>A0A437J2G5_9SPHN</name>
<dbReference type="OrthoDB" id="1778949at2"/>
<evidence type="ECO:0000313" key="4">
    <source>
        <dbReference type="Proteomes" id="UP000282977"/>
    </source>
</evidence>
<organism evidence="3 4">
    <name type="scientific">Sphingobium algorifonticola</name>
    <dbReference type="NCBI Taxonomy" id="2008318"/>
    <lineage>
        <taxon>Bacteria</taxon>
        <taxon>Pseudomonadati</taxon>
        <taxon>Pseudomonadota</taxon>
        <taxon>Alphaproteobacteria</taxon>
        <taxon>Sphingomonadales</taxon>
        <taxon>Sphingomonadaceae</taxon>
        <taxon>Sphingobium</taxon>
    </lineage>
</organism>
<feature type="compositionally biased region" description="Basic and acidic residues" evidence="1">
    <location>
        <begin position="202"/>
        <end position="239"/>
    </location>
</feature>
<evidence type="ECO:0000256" key="1">
    <source>
        <dbReference type="SAM" id="MobiDB-lite"/>
    </source>
</evidence>
<evidence type="ECO:0000259" key="2">
    <source>
        <dbReference type="Pfam" id="PF09851"/>
    </source>
</evidence>
<dbReference type="InterPro" id="IPR018649">
    <property type="entry name" value="SHOCT"/>
</dbReference>
<feature type="region of interest" description="Disordered" evidence="1">
    <location>
        <begin position="1"/>
        <end position="21"/>
    </location>
</feature>
<dbReference type="Proteomes" id="UP000282977">
    <property type="component" value="Unassembled WGS sequence"/>
</dbReference>
<gene>
    <name evidence="3" type="ORF">ENE74_17700</name>
</gene>
<dbReference type="RefSeq" id="WP_127692183.1">
    <property type="nucleotide sequence ID" value="NZ_RZUL01000019.1"/>
</dbReference>
<accession>A0A437J2G5</accession>
<evidence type="ECO:0000313" key="3">
    <source>
        <dbReference type="EMBL" id="RVT38381.1"/>
    </source>
</evidence>
<reference evidence="3 4" key="1">
    <citation type="submission" date="2019-01" db="EMBL/GenBank/DDBJ databases">
        <authorList>
            <person name="Chen W.-M."/>
        </authorList>
    </citation>
    <scope>NUCLEOTIDE SEQUENCE [LARGE SCALE GENOMIC DNA]</scope>
    <source>
        <strain evidence="3 4">TLA-22</strain>
    </source>
</reference>
<dbReference type="EMBL" id="RZUL01000019">
    <property type="protein sequence ID" value="RVT38381.1"/>
    <property type="molecule type" value="Genomic_DNA"/>
</dbReference>
<keyword evidence="4" id="KW-1185">Reference proteome</keyword>
<dbReference type="AlphaFoldDB" id="A0A437J2G5"/>
<dbReference type="Pfam" id="PF09851">
    <property type="entry name" value="SHOCT"/>
    <property type="match status" value="1"/>
</dbReference>
<feature type="domain" description="SHOCT" evidence="2">
    <location>
        <begin position="247"/>
        <end position="271"/>
    </location>
</feature>
<sequence>MTQHQTQSQGSCPSPRELSQSGARLVKELADKHGFGETAVTAMLAALDRGGGRQAQFSDPELGGMGQWSRGGMLMIGDMFNDALKARVGALAADAAERAAKGGFFKPDAMAGIDWPAELGTPAATGSQNNMRYAFFPDKRRLAIARGGEIELYDTGDHQIGGFGQQQDSSERLSFTSQHGPVTIDMLHRVGGSMDAQATSGLDRREDRELPRERPTDALGEPKRAGEPDGSRSKGEDAHASILAAIEGIAGLHAKGILSDEEFAAKKAELLGRL</sequence>
<comment type="caution">
    <text evidence="3">The sequence shown here is derived from an EMBL/GenBank/DDBJ whole genome shotgun (WGS) entry which is preliminary data.</text>
</comment>
<proteinExistence type="predicted"/>